<dbReference type="AlphaFoldDB" id="A0AAV2TIJ7"/>
<sequence length="213" mass="23995">MTPRKRCIVLTGFGPFGDIEENSSSIAVHALQDLWEANDRLHSGPVELITFEDVPVSYKAVQELETKIWALNPELVIHVGLYSGANSIYLEKQSFNGPYLSPDVNEELCDEDGFCNPDGEERICSTLDLNRVLRRLESHSVPAHLSEDPGRYLCGYIYYMSLKHACDRVVFIHVPPISDRFDDFTLASALFDVVQGLAEQRNLPIPTVKLRSK</sequence>
<dbReference type="EMBL" id="CAXLJL010000379">
    <property type="protein sequence ID" value="CAL5137292.1"/>
    <property type="molecule type" value="Genomic_DNA"/>
</dbReference>
<dbReference type="InterPro" id="IPR016125">
    <property type="entry name" value="Peptidase_C15-like"/>
</dbReference>
<proteinExistence type="inferred from homology"/>
<dbReference type="Proteomes" id="UP001497525">
    <property type="component" value="Unassembled WGS sequence"/>
</dbReference>
<keyword evidence="5" id="KW-0788">Thiol protease</keyword>
<accession>A0AAV2TIJ7</accession>
<keyword evidence="3" id="KW-0645">Protease</keyword>
<evidence type="ECO:0000256" key="1">
    <source>
        <dbReference type="ARBA" id="ARBA00006641"/>
    </source>
</evidence>
<dbReference type="GO" id="GO:0016920">
    <property type="term" value="F:pyroglutamyl-peptidase activity"/>
    <property type="evidence" value="ECO:0007669"/>
    <property type="project" value="InterPro"/>
</dbReference>
<dbReference type="GO" id="GO:0005829">
    <property type="term" value="C:cytosol"/>
    <property type="evidence" value="ECO:0007669"/>
    <property type="project" value="InterPro"/>
</dbReference>
<evidence type="ECO:0000256" key="5">
    <source>
        <dbReference type="ARBA" id="ARBA00022807"/>
    </source>
</evidence>
<evidence type="ECO:0000256" key="4">
    <source>
        <dbReference type="ARBA" id="ARBA00022801"/>
    </source>
</evidence>
<dbReference type="PANTHER" id="PTHR23402:SF1">
    <property type="entry name" value="PYROGLUTAMYL-PEPTIDASE I"/>
    <property type="match status" value="1"/>
</dbReference>
<comment type="similarity">
    <text evidence="1">Belongs to the peptidase C15 family.</text>
</comment>
<evidence type="ECO:0000313" key="6">
    <source>
        <dbReference type="EMBL" id="CAL5137292.1"/>
    </source>
</evidence>
<organism evidence="6 7">
    <name type="scientific">Calicophoron daubneyi</name>
    <name type="common">Rumen fluke</name>
    <name type="synonym">Paramphistomum daubneyi</name>
    <dbReference type="NCBI Taxonomy" id="300641"/>
    <lineage>
        <taxon>Eukaryota</taxon>
        <taxon>Metazoa</taxon>
        <taxon>Spiralia</taxon>
        <taxon>Lophotrochozoa</taxon>
        <taxon>Platyhelminthes</taxon>
        <taxon>Trematoda</taxon>
        <taxon>Digenea</taxon>
        <taxon>Plagiorchiida</taxon>
        <taxon>Pronocephalata</taxon>
        <taxon>Paramphistomoidea</taxon>
        <taxon>Paramphistomidae</taxon>
        <taxon>Calicophoron</taxon>
    </lineage>
</organism>
<protein>
    <recommendedName>
        <fullName evidence="8">Pyroglutamyl-peptidase I</fullName>
    </recommendedName>
</protein>
<dbReference type="PANTHER" id="PTHR23402">
    <property type="entry name" value="PROTEASE FAMILY C15 PYROGLUTAMYL-PEPTIDASE I-RELATED"/>
    <property type="match status" value="1"/>
</dbReference>
<reference evidence="6" key="1">
    <citation type="submission" date="2024-06" db="EMBL/GenBank/DDBJ databases">
        <authorList>
            <person name="Liu X."/>
            <person name="Lenzi L."/>
            <person name="Haldenby T S."/>
            <person name="Uol C."/>
        </authorList>
    </citation>
    <scope>NUCLEOTIDE SEQUENCE</scope>
</reference>
<dbReference type="Gene3D" id="3.40.630.20">
    <property type="entry name" value="Peptidase C15, pyroglutamyl peptidase I-like"/>
    <property type="match status" value="1"/>
</dbReference>
<evidence type="ECO:0000256" key="2">
    <source>
        <dbReference type="ARBA" id="ARBA00022490"/>
    </source>
</evidence>
<evidence type="ECO:0008006" key="8">
    <source>
        <dbReference type="Google" id="ProtNLM"/>
    </source>
</evidence>
<dbReference type="PRINTS" id="PR00706">
    <property type="entry name" value="PYROGLUPTASE"/>
</dbReference>
<evidence type="ECO:0000256" key="3">
    <source>
        <dbReference type="ARBA" id="ARBA00022670"/>
    </source>
</evidence>
<gene>
    <name evidence="6" type="ORF">CDAUBV1_LOCUS11620</name>
</gene>
<comment type="caution">
    <text evidence="6">The sequence shown here is derived from an EMBL/GenBank/DDBJ whole genome shotgun (WGS) entry which is preliminary data.</text>
</comment>
<keyword evidence="4" id="KW-0378">Hydrolase</keyword>
<dbReference type="SUPFAM" id="SSF53182">
    <property type="entry name" value="Pyrrolidone carboxyl peptidase (pyroglutamate aminopeptidase)"/>
    <property type="match status" value="1"/>
</dbReference>
<dbReference type="InterPro" id="IPR036440">
    <property type="entry name" value="Peptidase_C15-like_sf"/>
</dbReference>
<name>A0AAV2TIJ7_CALDB</name>
<keyword evidence="2" id="KW-0963">Cytoplasm</keyword>
<dbReference type="InterPro" id="IPR000816">
    <property type="entry name" value="Peptidase_C15"/>
</dbReference>
<dbReference type="GO" id="GO:0006508">
    <property type="term" value="P:proteolysis"/>
    <property type="evidence" value="ECO:0007669"/>
    <property type="project" value="UniProtKB-KW"/>
</dbReference>
<dbReference type="Pfam" id="PF01470">
    <property type="entry name" value="Peptidase_C15"/>
    <property type="match status" value="1"/>
</dbReference>
<evidence type="ECO:0000313" key="7">
    <source>
        <dbReference type="Proteomes" id="UP001497525"/>
    </source>
</evidence>